<evidence type="ECO:0008006" key="3">
    <source>
        <dbReference type="Google" id="ProtNLM"/>
    </source>
</evidence>
<organism evidence="1 2">
    <name type="scientific">Kibdelosporangium banguiense</name>
    <dbReference type="NCBI Taxonomy" id="1365924"/>
    <lineage>
        <taxon>Bacteria</taxon>
        <taxon>Bacillati</taxon>
        <taxon>Actinomycetota</taxon>
        <taxon>Actinomycetes</taxon>
        <taxon>Pseudonocardiales</taxon>
        <taxon>Pseudonocardiaceae</taxon>
        <taxon>Kibdelosporangium</taxon>
    </lineage>
</organism>
<reference evidence="1 2" key="1">
    <citation type="submission" date="2021-03" db="EMBL/GenBank/DDBJ databases">
        <title>Sequencing the genomes of 1000 actinobacteria strains.</title>
        <authorList>
            <person name="Klenk H.-P."/>
        </authorList>
    </citation>
    <scope>NUCLEOTIDE SEQUENCE [LARGE SCALE GENOMIC DNA]</scope>
    <source>
        <strain evidence="1 2">DSM 46670</strain>
    </source>
</reference>
<dbReference type="RefSeq" id="WP_209639541.1">
    <property type="nucleotide sequence ID" value="NZ_JAGINW010000001.1"/>
</dbReference>
<comment type="caution">
    <text evidence="1">The sequence shown here is derived from an EMBL/GenBank/DDBJ whole genome shotgun (WGS) entry which is preliminary data.</text>
</comment>
<keyword evidence="2" id="KW-1185">Reference proteome</keyword>
<proteinExistence type="predicted"/>
<evidence type="ECO:0000313" key="2">
    <source>
        <dbReference type="Proteomes" id="UP001519332"/>
    </source>
</evidence>
<sequence length="137" mass="15696">MSNPNKARGDRWERSVLDFLREVFGRAAIRPRQEGHIDVGDVHLSPWALQLKDEASHNFSGYLNDAEKQAAAAGEPFAAAVVKRRRYSVDRGYVVMTLATFRRATARLRRAEELLLRANSDLFDKHMSENLKENENR</sequence>
<dbReference type="EMBL" id="JAGINW010000001">
    <property type="protein sequence ID" value="MBP2323323.1"/>
    <property type="molecule type" value="Genomic_DNA"/>
</dbReference>
<protein>
    <recommendedName>
        <fullName evidence="3">Holliday junction resolvase</fullName>
    </recommendedName>
</protein>
<accession>A0ABS4TFW9</accession>
<gene>
    <name evidence="1" type="ORF">JOF56_003708</name>
</gene>
<name>A0ABS4TFW9_9PSEU</name>
<evidence type="ECO:0000313" key="1">
    <source>
        <dbReference type="EMBL" id="MBP2323323.1"/>
    </source>
</evidence>
<dbReference type="Proteomes" id="UP001519332">
    <property type="component" value="Unassembled WGS sequence"/>
</dbReference>